<name>A0A9W6F1D1_9CHLO</name>
<keyword evidence="2" id="KW-1185">Reference proteome</keyword>
<comment type="caution">
    <text evidence="1">The sequence shown here is derived from an EMBL/GenBank/DDBJ whole genome shotgun (WGS) entry which is preliminary data.</text>
</comment>
<sequence length="74" mass="8300">MGCPREPQLLEKCISRSVPVPTLRLLVELGWPVDCSNVTARVASGIYSGEYRTAVLEWLDELPPPPHQQQQNTK</sequence>
<proteinExistence type="predicted"/>
<dbReference type="AlphaFoldDB" id="A0A9W6F1D1"/>
<dbReference type="Proteomes" id="UP001165080">
    <property type="component" value="Unassembled WGS sequence"/>
</dbReference>
<protein>
    <submittedName>
        <fullName evidence="1">Uncharacterized protein</fullName>
    </submittedName>
</protein>
<evidence type="ECO:0000313" key="1">
    <source>
        <dbReference type="EMBL" id="GLC52200.1"/>
    </source>
</evidence>
<evidence type="ECO:0000313" key="2">
    <source>
        <dbReference type="Proteomes" id="UP001165080"/>
    </source>
</evidence>
<organism evidence="1 2">
    <name type="scientific">Pleodorina starrii</name>
    <dbReference type="NCBI Taxonomy" id="330485"/>
    <lineage>
        <taxon>Eukaryota</taxon>
        <taxon>Viridiplantae</taxon>
        <taxon>Chlorophyta</taxon>
        <taxon>core chlorophytes</taxon>
        <taxon>Chlorophyceae</taxon>
        <taxon>CS clade</taxon>
        <taxon>Chlamydomonadales</taxon>
        <taxon>Volvocaceae</taxon>
        <taxon>Pleodorina</taxon>
    </lineage>
</organism>
<reference evidence="1 2" key="1">
    <citation type="journal article" date="2023" name="Commun. Biol.">
        <title>Reorganization of the ancestral sex-determining regions during the evolution of trioecy in Pleodorina starrii.</title>
        <authorList>
            <person name="Takahashi K."/>
            <person name="Suzuki S."/>
            <person name="Kawai-Toyooka H."/>
            <person name="Yamamoto K."/>
            <person name="Hamaji T."/>
            <person name="Ootsuki R."/>
            <person name="Yamaguchi H."/>
            <person name="Kawachi M."/>
            <person name="Higashiyama T."/>
            <person name="Nozaki H."/>
        </authorList>
    </citation>
    <scope>NUCLEOTIDE SEQUENCE [LARGE SCALE GENOMIC DNA]</scope>
    <source>
        <strain evidence="1 2">NIES-4479</strain>
    </source>
</reference>
<gene>
    <name evidence="1" type="primary">PLESTB000984</name>
    <name evidence="1" type="ORF">PLESTB_000594200</name>
</gene>
<dbReference type="EMBL" id="BRXU01000005">
    <property type="protein sequence ID" value="GLC52200.1"/>
    <property type="molecule type" value="Genomic_DNA"/>
</dbReference>
<accession>A0A9W6F1D1</accession>